<feature type="compositionally biased region" description="Pro residues" evidence="7">
    <location>
        <begin position="313"/>
        <end position="324"/>
    </location>
</feature>
<feature type="transmembrane region" description="Helical" evidence="8">
    <location>
        <begin position="192"/>
        <end position="210"/>
    </location>
</feature>
<feature type="transmembrane region" description="Helical" evidence="8">
    <location>
        <begin position="159"/>
        <end position="180"/>
    </location>
</feature>
<dbReference type="InterPro" id="IPR037185">
    <property type="entry name" value="EmrE-like"/>
</dbReference>
<evidence type="ECO:0000256" key="4">
    <source>
        <dbReference type="ARBA" id="ARBA00022692"/>
    </source>
</evidence>
<comment type="subcellular location">
    <subcellularLocation>
        <location evidence="1">Cell membrane</location>
        <topology evidence="1">Multi-pass membrane protein</topology>
    </subcellularLocation>
</comment>
<feature type="transmembrane region" description="Helical" evidence="8">
    <location>
        <begin position="84"/>
        <end position="102"/>
    </location>
</feature>
<dbReference type="Pfam" id="PF00892">
    <property type="entry name" value="EamA"/>
    <property type="match status" value="1"/>
</dbReference>
<dbReference type="EMBL" id="VFPH01000002">
    <property type="protein sequence ID" value="TQM37197.1"/>
    <property type="molecule type" value="Genomic_DNA"/>
</dbReference>
<name>A0A543FTM8_9PSEU</name>
<keyword evidence="3" id="KW-1003">Cell membrane</keyword>
<accession>A0A543FTM8</accession>
<evidence type="ECO:0000256" key="1">
    <source>
        <dbReference type="ARBA" id="ARBA00004651"/>
    </source>
</evidence>
<dbReference type="PANTHER" id="PTHR42920:SF24">
    <property type="entry name" value="AROMATIC AMINO ACID EXPORTER YDDG"/>
    <property type="match status" value="1"/>
</dbReference>
<evidence type="ECO:0000256" key="2">
    <source>
        <dbReference type="ARBA" id="ARBA00007362"/>
    </source>
</evidence>
<evidence type="ECO:0000256" key="3">
    <source>
        <dbReference type="ARBA" id="ARBA00022475"/>
    </source>
</evidence>
<dbReference type="GO" id="GO:0005886">
    <property type="term" value="C:plasma membrane"/>
    <property type="evidence" value="ECO:0007669"/>
    <property type="project" value="UniProtKB-SubCell"/>
</dbReference>
<sequence>MSRAPLLVLASVVSVQVGQAFGKRAFDLLEPAGVVTLRLGLAALVLLAVLRPRPPTDGRGLGLVVAFGTAIAGMNLVYPAMRYLPLGVAMSLLLLGPLTVALAGSRRPLDVGWALVAGAGVLLIGDGGGPLPVAGVLLALGAGVAMGCYLLLSRRAGTAAPGTLALAVAWAAVLSLPFGISASGTDLLRPSALATGLLVAVLSAVLPYSLDLAALRRLPPRTVGVLQSLEPVVGALAGLVLLAEVLDGWQWVAIACITAASAGAVFTPPRAGGTRCPDRGGTRGSAPGARARPSPSPRSPRPPRTPGAGPAPRGAPPPPRRAGC</sequence>
<comment type="similarity">
    <text evidence="2">Belongs to the EamA transporter family.</text>
</comment>
<protein>
    <submittedName>
        <fullName evidence="10">Inner membrane transporter RhtA</fullName>
    </submittedName>
</protein>
<feature type="transmembrane region" description="Helical" evidence="8">
    <location>
        <begin position="32"/>
        <end position="49"/>
    </location>
</feature>
<feature type="compositionally biased region" description="Pro residues" evidence="7">
    <location>
        <begin position="294"/>
        <end position="305"/>
    </location>
</feature>
<feature type="transmembrane region" description="Helical" evidence="8">
    <location>
        <begin position="131"/>
        <end position="152"/>
    </location>
</feature>
<dbReference type="Proteomes" id="UP000319818">
    <property type="component" value="Unassembled WGS sequence"/>
</dbReference>
<dbReference type="AlphaFoldDB" id="A0A543FTM8"/>
<evidence type="ECO:0000259" key="9">
    <source>
        <dbReference type="Pfam" id="PF00892"/>
    </source>
</evidence>
<dbReference type="InterPro" id="IPR000620">
    <property type="entry name" value="EamA_dom"/>
</dbReference>
<dbReference type="SUPFAM" id="SSF103481">
    <property type="entry name" value="Multidrug resistance efflux transporter EmrE"/>
    <property type="match status" value="1"/>
</dbReference>
<reference evidence="10 11" key="1">
    <citation type="submission" date="2019-06" db="EMBL/GenBank/DDBJ databases">
        <title>Sequencing the genomes of 1000 actinobacteria strains.</title>
        <authorList>
            <person name="Klenk H.-P."/>
        </authorList>
    </citation>
    <scope>NUCLEOTIDE SEQUENCE [LARGE SCALE GENOMIC DNA]</scope>
    <source>
        <strain evidence="10 11">DSM 45511</strain>
    </source>
</reference>
<keyword evidence="11" id="KW-1185">Reference proteome</keyword>
<feature type="transmembrane region" description="Helical" evidence="8">
    <location>
        <begin position="249"/>
        <end position="267"/>
    </location>
</feature>
<gene>
    <name evidence="10" type="ORF">FB388_4404</name>
</gene>
<evidence type="ECO:0000256" key="6">
    <source>
        <dbReference type="ARBA" id="ARBA00023136"/>
    </source>
</evidence>
<dbReference type="InterPro" id="IPR051258">
    <property type="entry name" value="Diverse_Substrate_Transporter"/>
</dbReference>
<evidence type="ECO:0000256" key="7">
    <source>
        <dbReference type="SAM" id="MobiDB-lite"/>
    </source>
</evidence>
<feature type="region of interest" description="Disordered" evidence="7">
    <location>
        <begin position="268"/>
        <end position="324"/>
    </location>
</feature>
<keyword evidence="4 8" id="KW-0812">Transmembrane</keyword>
<keyword evidence="5 8" id="KW-1133">Transmembrane helix</keyword>
<evidence type="ECO:0000256" key="8">
    <source>
        <dbReference type="SAM" id="Phobius"/>
    </source>
</evidence>
<feature type="domain" description="EamA" evidence="9">
    <location>
        <begin position="134"/>
        <end position="262"/>
    </location>
</feature>
<organism evidence="10 11">
    <name type="scientific">Pseudonocardia cypriaca</name>
    <dbReference type="NCBI Taxonomy" id="882449"/>
    <lineage>
        <taxon>Bacteria</taxon>
        <taxon>Bacillati</taxon>
        <taxon>Actinomycetota</taxon>
        <taxon>Actinomycetes</taxon>
        <taxon>Pseudonocardiales</taxon>
        <taxon>Pseudonocardiaceae</taxon>
        <taxon>Pseudonocardia</taxon>
    </lineage>
</organism>
<comment type="caution">
    <text evidence="10">The sequence shown here is derived from an EMBL/GenBank/DDBJ whole genome shotgun (WGS) entry which is preliminary data.</text>
</comment>
<keyword evidence="6 8" id="KW-0472">Membrane</keyword>
<feature type="transmembrane region" description="Helical" evidence="8">
    <location>
        <begin position="222"/>
        <end position="243"/>
    </location>
</feature>
<feature type="compositionally biased region" description="Low complexity" evidence="7">
    <location>
        <begin position="284"/>
        <end position="293"/>
    </location>
</feature>
<feature type="transmembrane region" description="Helical" evidence="8">
    <location>
        <begin position="61"/>
        <end position="78"/>
    </location>
</feature>
<evidence type="ECO:0000313" key="10">
    <source>
        <dbReference type="EMBL" id="TQM37197.1"/>
    </source>
</evidence>
<proteinExistence type="inferred from homology"/>
<dbReference type="PANTHER" id="PTHR42920">
    <property type="entry name" value="OS03G0707200 PROTEIN-RELATED"/>
    <property type="match status" value="1"/>
</dbReference>
<evidence type="ECO:0000256" key="5">
    <source>
        <dbReference type="ARBA" id="ARBA00022989"/>
    </source>
</evidence>
<evidence type="ECO:0000313" key="11">
    <source>
        <dbReference type="Proteomes" id="UP000319818"/>
    </source>
</evidence>